<gene>
    <name evidence="2" type="ORF">OSH07_10515</name>
</gene>
<evidence type="ECO:0000313" key="2">
    <source>
        <dbReference type="EMBL" id="MCX5569624.1"/>
    </source>
</evidence>
<keyword evidence="3" id="KW-1185">Reference proteome</keyword>
<reference evidence="2" key="1">
    <citation type="submission" date="2022-11" db="EMBL/GenBank/DDBJ databases">
        <title>Biodiversity and phylogenetic relationships of bacteria.</title>
        <authorList>
            <person name="Machado R.A.R."/>
            <person name="Bhat A."/>
            <person name="Loulou A."/>
            <person name="Kallel S."/>
        </authorList>
    </citation>
    <scope>NUCLEOTIDE SEQUENCE</scope>
    <source>
        <strain evidence="2">K-TC2</strain>
    </source>
</reference>
<feature type="compositionally biased region" description="Acidic residues" evidence="1">
    <location>
        <begin position="188"/>
        <end position="220"/>
    </location>
</feature>
<proteinExistence type="predicted"/>
<dbReference type="Proteomes" id="UP001144805">
    <property type="component" value="Unassembled WGS sequence"/>
</dbReference>
<dbReference type="RefSeq" id="WP_266338585.1">
    <property type="nucleotide sequence ID" value="NZ_JAPKNK010000003.1"/>
</dbReference>
<dbReference type="AlphaFoldDB" id="A0A9X3E1E0"/>
<name>A0A9X3E1E0_9HYPH</name>
<evidence type="ECO:0000313" key="3">
    <source>
        <dbReference type="Proteomes" id="UP001144805"/>
    </source>
</evidence>
<dbReference type="EMBL" id="JAPKNK010000003">
    <property type="protein sequence ID" value="MCX5569624.1"/>
    <property type="molecule type" value="Genomic_DNA"/>
</dbReference>
<sequence length="228" mass="24917">MLNRAEAYLRDRRRIKTRLASIHERTPPMTAVSAPKEHNQTTIPPEAIVAVQLSQIRRAQEEAASASGTARAALSKAEGKGINLPAAKRALKIVKTGKAEDFVVEMQELLRYLNILGVGIKKAQLDLFETATTLAPIDEKAFDDGLRAGRLGEAADNPHDLTTAAGQQWIKGHYQGSEERQRVIAMQAEEESETEVLEPDEVEGDQGDIEDDAPFGEDVPETPRAVEG</sequence>
<evidence type="ECO:0000256" key="1">
    <source>
        <dbReference type="SAM" id="MobiDB-lite"/>
    </source>
</evidence>
<feature type="region of interest" description="Disordered" evidence="1">
    <location>
        <begin position="188"/>
        <end position="228"/>
    </location>
</feature>
<organism evidence="2 3">
    <name type="scientific">Kaistia nematophila</name>
    <dbReference type="NCBI Taxonomy" id="2994654"/>
    <lineage>
        <taxon>Bacteria</taxon>
        <taxon>Pseudomonadati</taxon>
        <taxon>Pseudomonadota</taxon>
        <taxon>Alphaproteobacteria</taxon>
        <taxon>Hyphomicrobiales</taxon>
        <taxon>Kaistiaceae</taxon>
        <taxon>Kaistia</taxon>
    </lineage>
</organism>
<comment type="caution">
    <text evidence="2">The sequence shown here is derived from an EMBL/GenBank/DDBJ whole genome shotgun (WGS) entry which is preliminary data.</text>
</comment>
<protein>
    <submittedName>
        <fullName evidence="2">Uncharacterized protein</fullName>
    </submittedName>
</protein>
<accession>A0A9X3E1E0</accession>